<evidence type="ECO:0000313" key="3">
    <source>
        <dbReference type="Proteomes" id="UP000765509"/>
    </source>
</evidence>
<protein>
    <submittedName>
        <fullName evidence="2">Uncharacterized protein</fullName>
    </submittedName>
</protein>
<keyword evidence="3" id="KW-1185">Reference proteome</keyword>
<organism evidence="2 3">
    <name type="scientific">Austropuccinia psidii MF-1</name>
    <dbReference type="NCBI Taxonomy" id="1389203"/>
    <lineage>
        <taxon>Eukaryota</taxon>
        <taxon>Fungi</taxon>
        <taxon>Dikarya</taxon>
        <taxon>Basidiomycota</taxon>
        <taxon>Pucciniomycotina</taxon>
        <taxon>Pucciniomycetes</taxon>
        <taxon>Pucciniales</taxon>
        <taxon>Sphaerophragmiaceae</taxon>
        <taxon>Austropuccinia</taxon>
    </lineage>
</organism>
<feature type="compositionally biased region" description="Polar residues" evidence="1">
    <location>
        <begin position="73"/>
        <end position="82"/>
    </location>
</feature>
<comment type="caution">
    <text evidence="2">The sequence shown here is derived from an EMBL/GenBank/DDBJ whole genome shotgun (WGS) entry which is preliminary data.</text>
</comment>
<feature type="region of interest" description="Disordered" evidence="1">
    <location>
        <begin position="72"/>
        <end position="108"/>
    </location>
</feature>
<name>A0A9Q3DQH9_9BASI</name>
<feature type="compositionally biased region" description="Polar residues" evidence="1">
    <location>
        <begin position="89"/>
        <end position="100"/>
    </location>
</feature>
<evidence type="ECO:0000313" key="2">
    <source>
        <dbReference type="EMBL" id="MBW0506332.1"/>
    </source>
</evidence>
<evidence type="ECO:0000256" key="1">
    <source>
        <dbReference type="SAM" id="MobiDB-lite"/>
    </source>
</evidence>
<accession>A0A9Q3DQH9</accession>
<proteinExistence type="predicted"/>
<reference evidence="2" key="1">
    <citation type="submission" date="2021-03" db="EMBL/GenBank/DDBJ databases">
        <title>Draft genome sequence of rust myrtle Austropuccinia psidii MF-1, a brazilian biotype.</title>
        <authorList>
            <person name="Quecine M.C."/>
            <person name="Pachon D.M.R."/>
            <person name="Bonatelli M.L."/>
            <person name="Correr F.H."/>
            <person name="Franceschini L.M."/>
            <person name="Leite T.F."/>
            <person name="Margarido G.R.A."/>
            <person name="Almeida C.A."/>
            <person name="Ferrarezi J.A."/>
            <person name="Labate C.A."/>
        </authorList>
    </citation>
    <scope>NUCLEOTIDE SEQUENCE</scope>
    <source>
        <strain evidence="2">MF-1</strain>
    </source>
</reference>
<dbReference type="Proteomes" id="UP000765509">
    <property type="component" value="Unassembled WGS sequence"/>
</dbReference>
<dbReference type="EMBL" id="AVOT02019021">
    <property type="protein sequence ID" value="MBW0506332.1"/>
    <property type="molecule type" value="Genomic_DNA"/>
</dbReference>
<gene>
    <name evidence="2" type="ORF">O181_046047</name>
</gene>
<sequence>MNLLYDLVTAPEALDNLHEAFANTTSTVNNLWSVHFHKKSNAMDSRMTTDANFQIWENEVLQVAQRFQKHLAPSNTSATNPISLMAASGSHQQSFNQNPPVQEKSRSN</sequence>
<dbReference type="AlphaFoldDB" id="A0A9Q3DQH9"/>